<dbReference type="AlphaFoldDB" id="A0A7S7NPT5"/>
<dbReference type="Proteomes" id="UP000593892">
    <property type="component" value="Chromosome"/>
</dbReference>
<evidence type="ECO:0000313" key="2">
    <source>
        <dbReference type="Proteomes" id="UP000593892"/>
    </source>
</evidence>
<evidence type="ECO:0000313" key="1">
    <source>
        <dbReference type="EMBL" id="QOY87510.1"/>
    </source>
</evidence>
<reference evidence="1 2" key="1">
    <citation type="submission" date="2020-10" db="EMBL/GenBank/DDBJ databases">
        <title>Complete genome sequence of Paludibaculum fermentans P105T, a facultatively anaerobic acidobacterium capable of dissimilatory Fe(III) reduction.</title>
        <authorList>
            <person name="Dedysh S.N."/>
            <person name="Beletsky A.V."/>
            <person name="Kulichevskaya I.S."/>
            <person name="Mardanov A.V."/>
            <person name="Ravin N.V."/>
        </authorList>
    </citation>
    <scope>NUCLEOTIDE SEQUENCE [LARGE SCALE GENOMIC DNA]</scope>
    <source>
        <strain evidence="1 2">P105</strain>
    </source>
</reference>
<gene>
    <name evidence="1" type="ORF">IRI77_32940</name>
</gene>
<dbReference type="RefSeq" id="WP_194449179.1">
    <property type="nucleotide sequence ID" value="NZ_CP063849.1"/>
</dbReference>
<dbReference type="EMBL" id="CP063849">
    <property type="protein sequence ID" value="QOY87510.1"/>
    <property type="molecule type" value="Genomic_DNA"/>
</dbReference>
<sequence length="202" mass="21963">MLQHWLFALGNAALLLFGECTFVETRLSDVEIIATDLLGNRLSNVQVEFYAPDSGAPLQKVNSANVRVLYGEYRVRVSSGGYRSAWREVNIDQQALLVRVDLEVSSLGCPTQPADIGGRVVRNGRAGELWVKAVPLRGVGGGEWRVADTGHFLISGLTHSAYLLIVMQGETVLHQQVVKTFPGQTPGANRLIIALDEGTGHQ</sequence>
<keyword evidence="2" id="KW-1185">Reference proteome</keyword>
<organism evidence="1 2">
    <name type="scientific">Paludibaculum fermentans</name>
    <dbReference type="NCBI Taxonomy" id="1473598"/>
    <lineage>
        <taxon>Bacteria</taxon>
        <taxon>Pseudomonadati</taxon>
        <taxon>Acidobacteriota</taxon>
        <taxon>Terriglobia</taxon>
        <taxon>Bryobacterales</taxon>
        <taxon>Bryobacteraceae</taxon>
        <taxon>Paludibaculum</taxon>
    </lineage>
</organism>
<proteinExistence type="predicted"/>
<accession>A0A7S7NPT5</accession>
<name>A0A7S7NPT5_PALFE</name>
<dbReference type="KEGG" id="pfer:IRI77_32940"/>
<protein>
    <submittedName>
        <fullName evidence="1">Uncharacterized protein</fullName>
    </submittedName>
</protein>